<evidence type="ECO:0000313" key="8">
    <source>
        <dbReference type="EMBL" id="MDM8157036.1"/>
    </source>
</evidence>
<evidence type="ECO:0000256" key="4">
    <source>
        <dbReference type="ARBA" id="ARBA00022840"/>
    </source>
</evidence>
<evidence type="ECO:0000256" key="6">
    <source>
        <dbReference type="SAM" id="Phobius"/>
    </source>
</evidence>
<keyword evidence="4 5" id="KW-0067">ATP-binding</keyword>
<sequence>MAVIGQVIDGKYEILKLIGKGGMSKVYLAMDRRLNKQWAIKEIVKNALDENNKIVVHSAIAEANLIKQLDHPAIVRIVDIIDNEDVIYIIEDYIEGETLNTVLEQNGAQPQEIVIEWAIQICEALEYLHTRNPPIIYRDMKPANVMLKPEGNIKIIDFGIAREYKDEKNFDTVNLGTKGYAAPEQFGGKGQSDARTDIYCLGVTLYHLVTGHNPSEPPYELYPIRYWNPQLSAGLEVIIQKCTQLNPSDRYQNCAELLYALHHYEEYGAAYREKQKRKLRLFGSVVGMSLVCLLVGISAMIIRVQIDQADYSQNIAMAEKASTTQGKLDYYARAADIRPTAFDAYYGMIDAVKTDASFSLEEEQAITRKLNLNLNALRQEDGYADLAFEMGKLYWYYYDYGAEATEDNQLTRMKSAIGWFDDAVSYGSQTDDFYTMATIYRDIGIFNRDITLHIEEAADKGDYAPYWENIKQLVDKIAFSDESEIIQLEVYRLAMYSMETYARKFKADGISQQEMTKLYETVVNATDQVVTTSDKTEQLKQEVSLRYDAAGRAIEDAYREQVKKQ</sequence>
<accession>A0ABT7UBM3</accession>
<dbReference type="EC" id="2.7.11.1" evidence="8"/>
<proteinExistence type="predicted"/>
<dbReference type="Proteomes" id="UP001529340">
    <property type="component" value="Unassembled WGS sequence"/>
</dbReference>
<evidence type="ECO:0000256" key="2">
    <source>
        <dbReference type="ARBA" id="ARBA00022741"/>
    </source>
</evidence>
<keyword evidence="6" id="KW-0472">Membrane</keyword>
<dbReference type="EMBL" id="JAUDCG010000017">
    <property type="protein sequence ID" value="MDM8157036.1"/>
    <property type="molecule type" value="Genomic_DNA"/>
</dbReference>
<dbReference type="Pfam" id="PF00069">
    <property type="entry name" value="Pkinase"/>
    <property type="match status" value="1"/>
</dbReference>
<feature type="domain" description="Protein kinase" evidence="7">
    <location>
        <begin position="12"/>
        <end position="265"/>
    </location>
</feature>
<keyword evidence="6" id="KW-1133">Transmembrane helix</keyword>
<dbReference type="GO" id="GO:0004674">
    <property type="term" value="F:protein serine/threonine kinase activity"/>
    <property type="evidence" value="ECO:0007669"/>
    <property type="project" value="UniProtKB-EC"/>
</dbReference>
<dbReference type="InterPro" id="IPR011009">
    <property type="entry name" value="Kinase-like_dom_sf"/>
</dbReference>
<evidence type="ECO:0000256" key="5">
    <source>
        <dbReference type="PROSITE-ProRule" id="PRU10141"/>
    </source>
</evidence>
<evidence type="ECO:0000313" key="9">
    <source>
        <dbReference type="Proteomes" id="UP001529340"/>
    </source>
</evidence>
<dbReference type="SUPFAM" id="SSF56112">
    <property type="entry name" value="Protein kinase-like (PK-like)"/>
    <property type="match status" value="1"/>
</dbReference>
<dbReference type="PANTHER" id="PTHR43289">
    <property type="entry name" value="MITOGEN-ACTIVATED PROTEIN KINASE KINASE KINASE 20-RELATED"/>
    <property type="match status" value="1"/>
</dbReference>
<comment type="caution">
    <text evidence="8">The sequence shown here is derived from an EMBL/GenBank/DDBJ whole genome shotgun (WGS) entry which is preliminary data.</text>
</comment>
<protein>
    <submittedName>
        <fullName evidence="8">Serine/threonine-protein kinase</fullName>
        <ecNumber evidence="8">2.7.11.1</ecNumber>
    </submittedName>
</protein>
<reference evidence="8 9" key="3">
    <citation type="submission" date="2023-06" db="EMBL/GenBank/DDBJ databases">
        <authorList>
            <person name="Zeman M."/>
            <person name="Kubasova T."/>
            <person name="Jahodarova E."/>
            <person name="Nykrynova M."/>
            <person name="Rychlik I."/>
        </authorList>
    </citation>
    <scope>NUCLEOTIDE SEQUENCE [LARGE SCALE GENOMIC DNA]</scope>
    <source>
        <strain evidence="8 9">ET39</strain>
    </source>
</reference>
<dbReference type="PROSITE" id="PS00108">
    <property type="entry name" value="PROTEIN_KINASE_ST"/>
    <property type="match status" value="1"/>
</dbReference>
<dbReference type="InterPro" id="IPR008271">
    <property type="entry name" value="Ser/Thr_kinase_AS"/>
</dbReference>
<dbReference type="InterPro" id="IPR017441">
    <property type="entry name" value="Protein_kinase_ATP_BS"/>
</dbReference>
<dbReference type="RefSeq" id="WP_289607500.1">
    <property type="nucleotide sequence ID" value="NZ_JAUDCG010000017.1"/>
</dbReference>
<keyword evidence="1 8" id="KW-0808">Transferase</keyword>
<evidence type="ECO:0000256" key="1">
    <source>
        <dbReference type="ARBA" id="ARBA00022679"/>
    </source>
</evidence>
<dbReference type="CDD" id="cd14014">
    <property type="entry name" value="STKc_PknB_like"/>
    <property type="match status" value="1"/>
</dbReference>
<dbReference type="PROSITE" id="PS00107">
    <property type="entry name" value="PROTEIN_KINASE_ATP"/>
    <property type="match status" value="1"/>
</dbReference>
<dbReference type="InterPro" id="IPR000719">
    <property type="entry name" value="Prot_kinase_dom"/>
</dbReference>
<name>A0ABT7UBM3_9FIRM</name>
<keyword evidence="6" id="KW-0812">Transmembrane</keyword>
<dbReference type="Gene3D" id="3.30.200.20">
    <property type="entry name" value="Phosphorylase Kinase, domain 1"/>
    <property type="match status" value="1"/>
</dbReference>
<keyword evidence="3 8" id="KW-0418">Kinase</keyword>
<reference evidence="8 9" key="1">
    <citation type="submission" date="2023-06" db="EMBL/GenBank/DDBJ databases">
        <title>Identification and characterization of horizontal gene transfer across gut microbiota members of farm animals based on homology search.</title>
        <authorList>
            <person name="Schwarzerova J."/>
            <person name="Nykrynova M."/>
            <person name="Jureckova K."/>
            <person name="Cejkova D."/>
            <person name="Rychlik I."/>
        </authorList>
    </citation>
    <scope>NUCLEOTIDE SEQUENCE [LARGE SCALE GENOMIC DNA]</scope>
    <source>
        <strain evidence="8 9">ET39</strain>
    </source>
</reference>
<evidence type="ECO:0000259" key="7">
    <source>
        <dbReference type="PROSITE" id="PS50011"/>
    </source>
</evidence>
<feature type="binding site" evidence="5">
    <location>
        <position position="41"/>
    </location>
    <ligand>
        <name>ATP</name>
        <dbReference type="ChEBI" id="CHEBI:30616"/>
    </ligand>
</feature>
<evidence type="ECO:0000256" key="3">
    <source>
        <dbReference type="ARBA" id="ARBA00022777"/>
    </source>
</evidence>
<dbReference type="PANTHER" id="PTHR43289:SF34">
    <property type="entry name" value="SERINE_THREONINE-PROTEIN KINASE YBDM-RELATED"/>
    <property type="match status" value="1"/>
</dbReference>
<keyword evidence="2 5" id="KW-0547">Nucleotide-binding</keyword>
<dbReference type="PROSITE" id="PS50011">
    <property type="entry name" value="PROTEIN_KINASE_DOM"/>
    <property type="match status" value="1"/>
</dbReference>
<dbReference type="Gene3D" id="1.10.510.10">
    <property type="entry name" value="Transferase(Phosphotransferase) domain 1"/>
    <property type="match status" value="1"/>
</dbReference>
<reference evidence="9" key="2">
    <citation type="submission" date="2023-06" db="EMBL/GenBank/DDBJ databases">
        <title>Identification and characterization of horizontal gene transfer across gut microbiota members of farm animals based on homology search.</title>
        <authorList>
            <person name="Zeman M."/>
            <person name="Kubasova T."/>
            <person name="Jahodarova E."/>
            <person name="Nykrynova M."/>
            <person name="Rychlik I."/>
        </authorList>
    </citation>
    <scope>NUCLEOTIDE SEQUENCE [LARGE SCALE GENOMIC DNA]</scope>
    <source>
        <strain evidence="9">ET39</strain>
    </source>
</reference>
<organism evidence="8 9">
    <name type="scientific">Amedibacillus dolichus</name>
    <dbReference type="NCBI Taxonomy" id="31971"/>
    <lineage>
        <taxon>Bacteria</taxon>
        <taxon>Bacillati</taxon>
        <taxon>Bacillota</taxon>
        <taxon>Erysipelotrichia</taxon>
        <taxon>Erysipelotrichales</taxon>
        <taxon>Erysipelotrichaceae</taxon>
        <taxon>Amedibacillus</taxon>
    </lineage>
</organism>
<keyword evidence="9" id="KW-1185">Reference proteome</keyword>
<dbReference type="SMART" id="SM00220">
    <property type="entry name" value="S_TKc"/>
    <property type="match status" value="1"/>
</dbReference>
<gene>
    <name evidence="8" type="ORF">QUV96_05220</name>
</gene>
<feature type="transmembrane region" description="Helical" evidence="6">
    <location>
        <begin position="281"/>
        <end position="302"/>
    </location>
</feature>